<evidence type="ECO:0000256" key="18">
    <source>
        <dbReference type="ARBA" id="ARBA00083315"/>
    </source>
</evidence>
<name>A0A836I9S7_9TRYP</name>
<evidence type="ECO:0000256" key="7">
    <source>
        <dbReference type="ARBA" id="ARBA00022989"/>
    </source>
</evidence>
<comment type="pathway">
    <text evidence="15">Steroid biosynthesis; zymosterol biosynthesis; zymosterol from lanosterol: step 2/6.</text>
</comment>
<dbReference type="FunFam" id="1.20.120.1630:FF:000009">
    <property type="entry name" value="C-14 sterol reductase"/>
    <property type="match status" value="1"/>
</dbReference>
<comment type="catalytic activity">
    <reaction evidence="14">
        <text>4,4-dimethyl-5alpha-cholesta-8,24-dien-3beta-ol + NADP(+) = 4,4-dimethyl-5alpha-cholesta-8,14,24-trien-3beta-ol + NADPH + H(+)</text>
        <dbReference type="Rhea" id="RHEA:18561"/>
        <dbReference type="ChEBI" id="CHEBI:15378"/>
        <dbReference type="ChEBI" id="CHEBI:17813"/>
        <dbReference type="ChEBI" id="CHEBI:18364"/>
        <dbReference type="ChEBI" id="CHEBI:57783"/>
        <dbReference type="ChEBI" id="CHEBI:58349"/>
        <dbReference type="EC" id="1.3.1.70"/>
    </reaction>
    <physiologicalReaction direction="right-to-left" evidence="14">
        <dbReference type="Rhea" id="RHEA:18563"/>
    </physiologicalReaction>
</comment>
<evidence type="ECO:0000256" key="14">
    <source>
        <dbReference type="ARBA" id="ARBA00052254"/>
    </source>
</evidence>
<keyword evidence="7 19" id="KW-1133">Transmembrane helix</keyword>
<evidence type="ECO:0000256" key="2">
    <source>
        <dbReference type="ARBA" id="ARBA00005402"/>
    </source>
</evidence>
<evidence type="ECO:0000313" key="20">
    <source>
        <dbReference type="EMBL" id="KAG5496293.1"/>
    </source>
</evidence>
<evidence type="ECO:0000256" key="8">
    <source>
        <dbReference type="ARBA" id="ARBA00023002"/>
    </source>
</evidence>
<keyword evidence="4 19" id="KW-0812">Transmembrane</keyword>
<evidence type="ECO:0000256" key="15">
    <source>
        <dbReference type="ARBA" id="ARBA00060638"/>
    </source>
</evidence>
<organism evidence="20 21">
    <name type="scientific">Porcisia hertigi</name>
    <dbReference type="NCBI Taxonomy" id="2761500"/>
    <lineage>
        <taxon>Eukaryota</taxon>
        <taxon>Discoba</taxon>
        <taxon>Euglenozoa</taxon>
        <taxon>Kinetoplastea</taxon>
        <taxon>Metakinetoplastina</taxon>
        <taxon>Trypanosomatida</taxon>
        <taxon>Trypanosomatidae</taxon>
        <taxon>Leishmaniinae</taxon>
        <taxon>Porcisia</taxon>
    </lineage>
</organism>
<keyword evidence="12" id="KW-1207">Sterol metabolism</keyword>
<dbReference type="OrthoDB" id="5326588at2759"/>
<evidence type="ECO:0000256" key="6">
    <source>
        <dbReference type="ARBA" id="ARBA00022955"/>
    </source>
</evidence>
<accession>A0A836I9S7</accession>
<dbReference type="GO" id="GO:0005789">
    <property type="term" value="C:endoplasmic reticulum membrane"/>
    <property type="evidence" value="ECO:0007669"/>
    <property type="project" value="TreeGrafter"/>
</dbReference>
<reference evidence="20 21" key="1">
    <citation type="submission" date="2021-02" db="EMBL/GenBank/DDBJ databases">
        <title>Porcisia hertigi Genome sequencing and assembly.</title>
        <authorList>
            <person name="Almutairi H."/>
            <person name="Gatherer D."/>
        </authorList>
    </citation>
    <scope>NUCLEOTIDE SEQUENCE [LARGE SCALE GENOMIC DNA]</scope>
    <source>
        <strain evidence="20 21">C119</strain>
    </source>
</reference>
<feature type="transmembrane region" description="Helical" evidence="19">
    <location>
        <begin position="273"/>
        <end position="291"/>
    </location>
</feature>
<gene>
    <name evidence="20" type="ORF">JKF63_02594</name>
</gene>
<dbReference type="InterPro" id="IPR001171">
    <property type="entry name" value="ERG24_DHCR-like"/>
</dbReference>
<comment type="caution">
    <text evidence="20">The sequence shown here is derived from an EMBL/GenBank/DDBJ whole genome shotgun (WGS) entry which is preliminary data.</text>
</comment>
<dbReference type="PANTHER" id="PTHR21257:SF52">
    <property type="entry name" value="DELTA(14)-STEROL REDUCTASE TM7SF2"/>
    <property type="match status" value="1"/>
</dbReference>
<evidence type="ECO:0000256" key="11">
    <source>
        <dbReference type="ARBA" id="ARBA00023136"/>
    </source>
</evidence>
<dbReference type="GO" id="GO:0016129">
    <property type="term" value="P:phytosteroid biosynthetic process"/>
    <property type="evidence" value="ECO:0007669"/>
    <property type="project" value="UniProtKB-ARBA"/>
</dbReference>
<evidence type="ECO:0000256" key="17">
    <source>
        <dbReference type="ARBA" id="ARBA00077841"/>
    </source>
</evidence>
<dbReference type="GO" id="GO:1902652">
    <property type="term" value="P:secondary alcohol metabolic process"/>
    <property type="evidence" value="ECO:0007669"/>
    <property type="project" value="UniProtKB-ARBA"/>
</dbReference>
<comment type="similarity">
    <text evidence="2">Belongs to the ERG4/ERG24 family.</text>
</comment>
<dbReference type="Gene3D" id="1.20.120.1630">
    <property type="match status" value="1"/>
</dbReference>
<keyword evidence="8" id="KW-0560">Oxidoreductase</keyword>
<keyword evidence="13" id="KW-0753">Steroid metabolism</keyword>
<feature type="transmembrane region" description="Helical" evidence="19">
    <location>
        <begin position="32"/>
        <end position="59"/>
    </location>
</feature>
<feature type="transmembrane region" description="Helical" evidence="19">
    <location>
        <begin position="79"/>
        <end position="99"/>
    </location>
</feature>
<dbReference type="InterPro" id="IPR018083">
    <property type="entry name" value="Sterol_reductase_CS"/>
</dbReference>
<feature type="transmembrane region" description="Helical" evidence="19">
    <location>
        <begin position="303"/>
        <end position="322"/>
    </location>
</feature>
<evidence type="ECO:0000256" key="10">
    <source>
        <dbReference type="ARBA" id="ARBA00023098"/>
    </source>
</evidence>
<dbReference type="EMBL" id="JAFJZO010000032">
    <property type="protein sequence ID" value="KAG5496293.1"/>
    <property type="molecule type" value="Genomic_DNA"/>
</dbReference>
<dbReference type="GO" id="GO:0046165">
    <property type="term" value="P:alcohol biosynthetic process"/>
    <property type="evidence" value="ECO:0007669"/>
    <property type="project" value="UniProtKB-ARBA"/>
</dbReference>
<evidence type="ECO:0000256" key="12">
    <source>
        <dbReference type="ARBA" id="ARBA00023166"/>
    </source>
</evidence>
<evidence type="ECO:0000256" key="13">
    <source>
        <dbReference type="ARBA" id="ARBA00023221"/>
    </source>
</evidence>
<keyword evidence="5" id="KW-0521">NADP</keyword>
<dbReference type="GO" id="GO:0016126">
    <property type="term" value="P:sterol biosynthetic process"/>
    <property type="evidence" value="ECO:0007669"/>
    <property type="project" value="UniProtKB-KW"/>
</dbReference>
<evidence type="ECO:0000256" key="4">
    <source>
        <dbReference type="ARBA" id="ARBA00022692"/>
    </source>
</evidence>
<evidence type="ECO:0000256" key="16">
    <source>
        <dbReference type="ARBA" id="ARBA00074394"/>
    </source>
</evidence>
<protein>
    <recommendedName>
        <fullName evidence="16">Delta(14)-sterol reductase ERG24</fullName>
    </recommendedName>
    <alternativeName>
        <fullName evidence="18">C-14 sterol reductase ERG24</fullName>
    </alternativeName>
    <alternativeName>
        <fullName evidence="17">Sterol C14-reductase ERG24</fullName>
    </alternativeName>
</protein>
<keyword evidence="10" id="KW-0443">Lipid metabolism</keyword>
<proteinExistence type="inferred from homology"/>
<dbReference type="GeneID" id="94288696"/>
<dbReference type="Pfam" id="PF01222">
    <property type="entry name" value="ERG4_ERG24"/>
    <property type="match status" value="1"/>
</dbReference>
<keyword evidence="21" id="KW-1185">Reference proteome</keyword>
<comment type="subcellular location">
    <subcellularLocation>
        <location evidence="1">Membrane</location>
        <topology evidence="1">Multi-pass membrane protein</topology>
    </subcellularLocation>
</comment>
<feature type="transmembrane region" description="Helical" evidence="19">
    <location>
        <begin position="120"/>
        <end position="142"/>
    </location>
</feature>
<keyword evidence="11 19" id="KW-0472">Membrane</keyword>
<evidence type="ECO:0000256" key="9">
    <source>
        <dbReference type="ARBA" id="ARBA00023011"/>
    </source>
</evidence>
<evidence type="ECO:0000256" key="19">
    <source>
        <dbReference type="SAM" id="Phobius"/>
    </source>
</evidence>
<keyword evidence="3" id="KW-0444">Lipid biosynthesis</keyword>
<evidence type="ECO:0000256" key="1">
    <source>
        <dbReference type="ARBA" id="ARBA00004141"/>
    </source>
</evidence>
<evidence type="ECO:0000256" key="5">
    <source>
        <dbReference type="ARBA" id="ARBA00022857"/>
    </source>
</evidence>
<dbReference type="AlphaFoldDB" id="A0A836I9S7"/>
<feature type="transmembrane region" description="Helical" evidence="19">
    <location>
        <begin position="148"/>
        <end position="170"/>
    </location>
</feature>
<keyword evidence="9" id="KW-0756">Sterol biosynthesis</keyword>
<dbReference type="KEGG" id="phet:94288696"/>
<dbReference type="PANTHER" id="PTHR21257">
    <property type="entry name" value="DELTA(14)-STEROL REDUCTASE"/>
    <property type="match status" value="1"/>
</dbReference>
<dbReference type="RefSeq" id="XP_067754776.1">
    <property type="nucleotide sequence ID" value="XM_067898619.1"/>
</dbReference>
<dbReference type="PROSITE" id="PS01017">
    <property type="entry name" value="STEROL_REDUCT_1"/>
    <property type="match status" value="1"/>
</dbReference>
<dbReference type="GO" id="GO:0050613">
    <property type="term" value="F:Delta14-sterol reductase activity"/>
    <property type="evidence" value="ECO:0007669"/>
    <property type="project" value="UniProtKB-EC"/>
</dbReference>
<evidence type="ECO:0000256" key="3">
    <source>
        <dbReference type="ARBA" id="ARBA00022516"/>
    </source>
</evidence>
<evidence type="ECO:0000313" key="21">
    <source>
        <dbReference type="Proteomes" id="UP000674318"/>
    </source>
</evidence>
<sequence>MAKVKNLVLKSEANHLQPRTTAYEWGGPIGGLFMVVFLPTLVVALNSLCAGELCSVMLVMQLPAMMKEVFQNAWPMVPAAIGIELAWLAAHAVFSILPIGKLVHGGELRNGKRLAYRMNAIHAFLISHGVLLALHCTSTMNMAAIADWYHPLMIGAIIIAFVMSVVLYAASYRSHTVLTAIGGNSGNALYDFWVGRELNPRTGALDWKFMCELRPGLIGWSIINWAFVCKSVEIGTLTPSIVLTALLESFYVLDGLLLEEGNLTMMDIVTDGFGFMLCFGDLAWVPFTYTLQTKYLLHHPAHLSPMHVCLCLCLSLAGYLIFRGANTEKNRFRNNPLDPRVQHLRVMKTSKGKSLIISGYWGICRHPNYVGDWLMALSWAAFSGSAELLPYFHPIYFGLLLMHRQLRDEQHMQLKYGREDWSAFCRLVKYRLFPYIY</sequence>
<keyword evidence="6" id="KW-0752">Steroid biosynthesis</keyword>
<dbReference type="Proteomes" id="UP000674318">
    <property type="component" value="Chromosome 32"/>
</dbReference>